<comment type="caution">
    <text evidence="2">The sequence shown here is derived from an EMBL/GenBank/DDBJ whole genome shotgun (WGS) entry which is preliminary data.</text>
</comment>
<gene>
    <name evidence="2" type="ORF">Mterra_01755</name>
</gene>
<proteinExistence type="predicted"/>
<dbReference type="AlphaFoldDB" id="A0A399ENT8"/>
<sequence>MREFRSRICCEEPLTPPDNSLFIHGVWRWDRHRLLGVLVPEICVSLHLEGRTQPLRPYGYVLRLYRGAIRCAFDRDVGSVRRGGWLTLPGPRPALRYYLEDELAELLARTRPGGHNELWVRAARAEIVGGYLLEGSQAAGATAFRRACLRAGWAVRLLRGARAGPRPTRTWRRASAAATPRPPRPRCRSPAGCRPG</sequence>
<evidence type="ECO:0000256" key="1">
    <source>
        <dbReference type="SAM" id="MobiDB-lite"/>
    </source>
</evidence>
<keyword evidence="3" id="KW-1185">Reference proteome</keyword>
<reference evidence="2 3" key="1">
    <citation type="submission" date="2018-08" db="EMBL/GenBank/DDBJ databases">
        <title>Meiothermus terrae DSM 26712 genome sequencing project.</title>
        <authorList>
            <person name="Da Costa M.S."/>
            <person name="Albuquerque L."/>
            <person name="Raposo P."/>
            <person name="Froufe H.J.C."/>
            <person name="Barroso C.S."/>
            <person name="Egas C."/>
        </authorList>
    </citation>
    <scope>NUCLEOTIDE SEQUENCE [LARGE SCALE GENOMIC DNA]</scope>
    <source>
        <strain evidence="2 3">DSM 26712</strain>
    </source>
</reference>
<dbReference type="RefSeq" id="WP_119314876.1">
    <property type="nucleotide sequence ID" value="NZ_QXDL01000061.1"/>
</dbReference>
<evidence type="ECO:0000313" key="2">
    <source>
        <dbReference type="EMBL" id="RIH85266.1"/>
    </source>
</evidence>
<protein>
    <submittedName>
        <fullName evidence="2">Uncharacterized protein</fullName>
    </submittedName>
</protein>
<name>A0A399ENT8_9DEIN</name>
<dbReference type="EMBL" id="QXDL01000061">
    <property type="protein sequence ID" value="RIH85266.1"/>
    <property type="molecule type" value="Genomic_DNA"/>
</dbReference>
<feature type="compositionally biased region" description="Low complexity" evidence="1">
    <location>
        <begin position="165"/>
        <end position="179"/>
    </location>
</feature>
<organism evidence="2 3">
    <name type="scientific">Calidithermus terrae</name>
    <dbReference type="NCBI Taxonomy" id="1408545"/>
    <lineage>
        <taxon>Bacteria</taxon>
        <taxon>Thermotogati</taxon>
        <taxon>Deinococcota</taxon>
        <taxon>Deinococci</taxon>
        <taxon>Thermales</taxon>
        <taxon>Thermaceae</taxon>
        <taxon>Calidithermus</taxon>
    </lineage>
</organism>
<accession>A0A399ENT8</accession>
<evidence type="ECO:0000313" key="3">
    <source>
        <dbReference type="Proteomes" id="UP000265715"/>
    </source>
</evidence>
<feature type="region of interest" description="Disordered" evidence="1">
    <location>
        <begin position="165"/>
        <end position="196"/>
    </location>
</feature>
<dbReference type="Proteomes" id="UP000265715">
    <property type="component" value="Unassembled WGS sequence"/>
</dbReference>